<dbReference type="InterPro" id="IPR015943">
    <property type="entry name" value="WD40/YVTN_repeat-like_dom_sf"/>
</dbReference>
<evidence type="ECO:0000313" key="1">
    <source>
        <dbReference type="EMBL" id="KAG0265907.1"/>
    </source>
</evidence>
<keyword evidence="2" id="KW-1185">Reference proteome</keyword>
<dbReference type="InterPro" id="IPR036322">
    <property type="entry name" value="WD40_repeat_dom_sf"/>
</dbReference>
<gene>
    <name evidence="1" type="primary">WDR7</name>
    <name evidence="1" type="ORF">BG011_003832</name>
</gene>
<comment type="caution">
    <text evidence="1">The sequence shown here is derived from an EMBL/GenBank/DDBJ whole genome shotgun (WGS) entry which is preliminary data.</text>
</comment>
<dbReference type="GO" id="GO:0005737">
    <property type="term" value="C:cytoplasm"/>
    <property type="evidence" value="ECO:0007669"/>
    <property type="project" value="TreeGrafter"/>
</dbReference>
<dbReference type="Gene3D" id="2.130.10.10">
    <property type="entry name" value="YVTN repeat-like/Quinoprotein amine dehydrogenase"/>
    <property type="match status" value="1"/>
</dbReference>
<dbReference type="Proteomes" id="UP000726737">
    <property type="component" value="Unassembled WGS sequence"/>
</dbReference>
<accession>A0A9P6U931</accession>
<dbReference type="InterPro" id="IPR049916">
    <property type="entry name" value="WDR72-like"/>
</dbReference>
<dbReference type="AlphaFoldDB" id="A0A9P6U931"/>
<evidence type="ECO:0000313" key="2">
    <source>
        <dbReference type="Proteomes" id="UP000726737"/>
    </source>
</evidence>
<reference evidence="1" key="1">
    <citation type="journal article" date="2020" name="Fungal Divers.">
        <title>Resolving the Mortierellaceae phylogeny through synthesis of multi-gene phylogenetics and phylogenomics.</title>
        <authorList>
            <person name="Vandepol N."/>
            <person name="Liber J."/>
            <person name="Desiro A."/>
            <person name="Na H."/>
            <person name="Kennedy M."/>
            <person name="Barry K."/>
            <person name="Grigoriev I.V."/>
            <person name="Miller A.N."/>
            <person name="O'Donnell K."/>
            <person name="Stajich J.E."/>
            <person name="Bonito G."/>
        </authorList>
    </citation>
    <scope>NUCLEOTIDE SEQUENCE</scope>
    <source>
        <strain evidence="1">KOD948</strain>
    </source>
</reference>
<sequence length="123" mass="14158">MGQQIQRGGLWPLLFKYQTGETDYGACCFERPWSGTEVACFNNHSRPVAHFLQVPENVNSRIRKSVISIAEDHSVAIISIEEMNCIYLFGGYEHALLSIQWRPPEDYVVLWHADETAFVWQIV</sequence>
<dbReference type="PANTHER" id="PTHR44099">
    <property type="entry name" value="RABCONNECTIN-3B, ISOFORM A"/>
    <property type="match status" value="1"/>
</dbReference>
<dbReference type="OrthoDB" id="2448099at2759"/>
<name>A0A9P6U931_9FUNG</name>
<dbReference type="SUPFAM" id="SSF50978">
    <property type="entry name" value="WD40 repeat-like"/>
    <property type="match status" value="1"/>
</dbReference>
<dbReference type="EMBL" id="JAAAJA010000025">
    <property type="protein sequence ID" value="KAG0265907.1"/>
    <property type="molecule type" value="Genomic_DNA"/>
</dbReference>
<proteinExistence type="predicted"/>
<organism evidence="1 2">
    <name type="scientific">Mortierella polycephala</name>
    <dbReference type="NCBI Taxonomy" id="41804"/>
    <lineage>
        <taxon>Eukaryota</taxon>
        <taxon>Fungi</taxon>
        <taxon>Fungi incertae sedis</taxon>
        <taxon>Mucoromycota</taxon>
        <taxon>Mortierellomycotina</taxon>
        <taxon>Mortierellomycetes</taxon>
        <taxon>Mortierellales</taxon>
        <taxon>Mortierellaceae</taxon>
        <taxon>Mortierella</taxon>
    </lineage>
</organism>
<protein>
    <submittedName>
        <fullName evidence="1">WD repeat-containing protein 7</fullName>
    </submittedName>
</protein>
<dbReference type="PANTHER" id="PTHR44099:SF4">
    <property type="entry name" value="RABCONNECTIN-3B, ISOFORM A"/>
    <property type="match status" value="1"/>
</dbReference>